<feature type="transmembrane region" description="Helical" evidence="5">
    <location>
        <begin position="226"/>
        <end position="246"/>
    </location>
</feature>
<keyword evidence="4 5" id="KW-0472">Membrane</keyword>
<organism evidence="6 7">
    <name type="scientific">Haladaptatus pallidirubidus</name>
    <dbReference type="NCBI Taxonomy" id="1008152"/>
    <lineage>
        <taxon>Archaea</taxon>
        <taxon>Methanobacteriati</taxon>
        <taxon>Methanobacteriota</taxon>
        <taxon>Stenosarchaea group</taxon>
        <taxon>Halobacteria</taxon>
        <taxon>Halobacteriales</taxon>
        <taxon>Haladaptataceae</taxon>
        <taxon>Haladaptatus</taxon>
    </lineage>
</organism>
<feature type="transmembrane region" description="Helical" evidence="5">
    <location>
        <begin position="20"/>
        <end position="42"/>
    </location>
</feature>
<dbReference type="AlphaFoldDB" id="A0AAV3UJ35"/>
<feature type="transmembrane region" description="Helical" evidence="5">
    <location>
        <begin position="91"/>
        <end position="110"/>
    </location>
</feature>
<keyword evidence="2 5" id="KW-0812">Transmembrane</keyword>
<feature type="transmembrane region" description="Helical" evidence="5">
    <location>
        <begin position="200"/>
        <end position="220"/>
    </location>
</feature>
<dbReference type="Gene3D" id="1.10.357.140">
    <property type="entry name" value="UbiA prenyltransferase"/>
    <property type="match status" value="1"/>
</dbReference>
<proteinExistence type="predicted"/>
<dbReference type="EMBL" id="BAABKX010000013">
    <property type="protein sequence ID" value="GAA5052853.1"/>
    <property type="molecule type" value="Genomic_DNA"/>
</dbReference>
<evidence type="ECO:0000256" key="5">
    <source>
        <dbReference type="SAM" id="Phobius"/>
    </source>
</evidence>
<dbReference type="Proteomes" id="UP001501729">
    <property type="component" value="Unassembled WGS sequence"/>
</dbReference>
<dbReference type="GO" id="GO:0005886">
    <property type="term" value="C:plasma membrane"/>
    <property type="evidence" value="ECO:0007669"/>
    <property type="project" value="UniProtKB-SubCell"/>
</dbReference>
<feature type="transmembrane region" description="Helical" evidence="5">
    <location>
        <begin position="283"/>
        <end position="302"/>
    </location>
</feature>
<keyword evidence="7" id="KW-1185">Reference proteome</keyword>
<dbReference type="InterPro" id="IPR044878">
    <property type="entry name" value="UbiA_sf"/>
</dbReference>
<evidence type="ECO:0000256" key="3">
    <source>
        <dbReference type="ARBA" id="ARBA00022989"/>
    </source>
</evidence>
<gene>
    <name evidence="6" type="ORF">GCM10025751_29440</name>
</gene>
<reference evidence="6 7" key="1">
    <citation type="journal article" date="2019" name="Int. J. Syst. Evol. Microbiol.">
        <title>The Global Catalogue of Microorganisms (GCM) 10K type strain sequencing project: providing services to taxonomists for standard genome sequencing and annotation.</title>
        <authorList>
            <consortium name="The Broad Institute Genomics Platform"/>
            <consortium name="The Broad Institute Genome Sequencing Center for Infectious Disease"/>
            <person name="Wu L."/>
            <person name="Ma J."/>
        </authorList>
    </citation>
    <scope>NUCLEOTIDE SEQUENCE [LARGE SCALE GENOMIC DNA]</scope>
    <source>
        <strain evidence="6 7">JCM 17504</strain>
    </source>
</reference>
<dbReference type="Pfam" id="PF01040">
    <property type="entry name" value="UbiA"/>
    <property type="match status" value="1"/>
</dbReference>
<accession>A0AAV3UJ35</accession>
<dbReference type="RefSeq" id="WP_227778252.1">
    <property type="nucleotide sequence ID" value="NZ_BAABKX010000013.1"/>
</dbReference>
<evidence type="ECO:0000256" key="1">
    <source>
        <dbReference type="ARBA" id="ARBA00004651"/>
    </source>
</evidence>
<comment type="subcellular location">
    <subcellularLocation>
        <location evidence="1">Cell membrane</location>
        <topology evidence="1">Multi-pass membrane protein</topology>
    </subcellularLocation>
</comment>
<evidence type="ECO:0000313" key="7">
    <source>
        <dbReference type="Proteomes" id="UP001501729"/>
    </source>
</evidence>
<dbReference type="PANTHER" id="PTHR42723:SF1">
    <property type="entry name" value="CHLOROPHYLL SYNTHASE, CHLOROPLASTIC"/>
    <property type="match status" value="1"/>
</dbReference>
<dbReference type="GeneID" id="68617000"/>
<feature type="transmembrane region" description="Helical" evidence="5">
    <location>
        <begin position="168"/>
        <end position="188"/>
    </location>
</feature>
<evidence type="ECO:0000256" key="4">
    <source>
        <dbReference type="ARBA" id="ARBA00023136"/>
    </source>
</evidence>
<dbReference type="CDD" id="cd13964">
    <property type="entry name" value="PT_UbiA_1"/>
    <property type="match status" value="1"/>
</dbReference>
<feature type="transmembrane region" description="Helical" evidence="5">
    <location>
        <begin position="142"/>
        <end position="162"/>
    </location>
</feature>
<evidence type="ECO:0000313" key="6">
    <source>
        <dbReference type="EMBL" id="GAA5052853.1"/>
    </source>
</evidence>
<feature type="transmembrane region" description="Helical" evidence="5">
    <location>
        <begin position="116"/>
        <end position="135"/>
    </location>
</feature>
<dbReference type="InterPro" id="IPR050475">
    <property type="entry name" value="Prenyltransferase_related"/>
</dbReference>
<protein>
    <submittedName>
        <fullName evidence="6">UbiA family prenyltransferase</fullName>
    </submittedName>
</protein>
<evidence type="ECO:0000256" key="2">
    <source>
        <dbReference type="ARBA" id="ARBA00022692"/>
    </source>
</evidence>
<dbReference type="GO" id="GO:0016765">
    <property type="term" value="F:transferase activity, transferring alkyl or aryl (other than methyl) groups"/>
    <property type="evidence" value="ECO:0007669"/>
    <property type="project" value="InterPro"/>
</dbReference>
<comment type="caution">
    <text evidence="6">The sequence shown here is derived from an EMBL/GenBank/DDBJ whole genome shotgun (WGS) entry which is preliminary data.</text>
</comment>
<dbReference type="InterPro" id="IPR000537">
    <property type="entry name" value="UbiA_prenyltransferase"/>
</dbReference>
<sequence length="305" mass="31672">MSRKDGSRHWLTAYATLVRLPNLFTAPPDVVLGVALIANLGYDVSIRTVAGLAIASVLLYAAGTTLNDYFDTSEDIRERPERPIPSKEVSRGAALIFGISLLVGGIVVALTVSGKIAGVVAGSLALVILFYDSLFKGSTIGFLFMGGCRGLNVLLGMSAFGFPTTLPPWVLTVPVVIVVYIAGVTYMAERETGGGDQMAVMTAVGGTVIATLGVIGLLVMRSPSPIEIVLVVVLLIGFVGWTGQALRAAYDNPVPETIGPAVGACVLGLTVLDAAFAATVGSIWSLVALAFVIPAVGFSRLFEVT</sequence>
<keyword evidence="3 5" id="KW-1133">Transmembrane helix</keyword>
<feature type="transmembrane region" description="Helical" evidence="5">
    <location>
        <begin position="48"/>
        <end position="70"/>
    </location>
</feature>
<dbReference type="PANTHER" id="PTHR42723">
    <property type="entry name" value="CHLOROPHYLL SYNTHASE"/>
    <property type="match status" value="1"/>
</dbReference>
<name>A0AAV3UJ35_9EURY</name>